<dbReference type="InterPro" id="IPR001128">
    <property type="entry name" value="Cyt_P450"/>
</dbReference>
<dbReference type="GO" id="GO:0006082">
    <property type="term" value="P:organic acid metabolic process"/>
    <property type="evidence" value="ECO:0007669"/>
    <property type="project" value="TreeGrafter"/>
</dbReference>
<dbReference type="InterPro" id="IPR017972">
    <property type="entry name" value="Cyt_P450_CS"/>
</dbReference>
<accession>A0A6F9D9S1</accession>
<keyword evidence="7 8" id="KW-0349">Heme</keyword>
<evidence type="ECO:0000313" key="10">
    <source>
        <dbReference type="EMBL" id="CAB3235598.1"/>
    </source>
</evidence>
<keyword evidence="6 8" id="KW-0503">Monooxygenase</keyword>
<protein>
    <submittedName>
        <fullName evidence="10">Cytochrome P450 2C42-like</fullName>
    </submittedName>
</protein>
<keyword evidence="9" id="KW-1133">Transmembrane helix</keyword>
<dbReference type="EMBL" id="LR784305">
    <property type="protein sequence ID" value="CAB3235598.1"/>
    <property type="molecule type" value="mRNA"/>
</dbReference>
<evidence type="ECO:0000256" key="8">
    <source>
        <dbReference type="RuleBase" id="RU000461"/>
    </source>
</evidence>
<dbReference type="PRINTS" id="PR00463">
    <property type="entry name" value="EP450I"/>
</dbReference>
<gene>
    <name evidence="10" type="primary">Cyp2j9-001</name>
</gene>
<feature type="binding site" description="axial binding residue" evidence="7">
    <location>
        <position position="447"/>
    </location>
    <ligand>
        <name>heme</name>
        <dbReference type="ChEBI" id="CHEBI:30413"/>
    </ligand>
    <ligandPart>
        <name>Fe</name>
        <dbReference type="ChEBI" id="CHEBI:18248"/>
    </ligandPart>
</feature>
<reference evidence="10" key="1">
    <citation type="submission" date="2020-04" db="EMBL/GenBank/DDBJ databases">
        <authorList>
            <person name="Neveu A P."/>
        </authorList>
    </citation>
    <scope>NUCLEOTIDE SEQUENCE</scope>
    <source>
        <tissue evidence="10">Whole embryo</tissue>
    </source>
</reference>
<dbReference type="PRINTS" id="PR00385">
    <property type="entry name" value="P450"/>
</dbReference>
<name>A0A6F9D9S1_9ASCI</name>
<dbReference type="GO" id="GO:0008395">
    <property type="term" value="F:steroid hydroxylase activity"/>
    <property type="evidence" value="ECO:0007669"/>
    <property type="project" value="TreeGrafter"/>
</dbReference>
<keyword evidence="5 7" id="KW-0408">Iron</keyword>
<evidence type="ECO:0000256" key="4">
    <source>
        <dbReference type="ARBA" id="ARBA00023002"/>
    </source>
</evidence>
<dbReference type="FunFam" id="1.10.630.10:FF:000036">
    <property type="entry name" value="CYtochrome P450 family"/>
    <property type="match status" value="1"/>
</dbReference>
<evidence type="ECO:0000256" key="1">
    <source>
        <dbReference type="ARBA" id="ARBA00001971"/>
    </source>
</evidence>
<evidence type="ECO:0000256" key="6">
    <source>
        <dbReference type="ARBA" id="ARBA00023033"/>
    </source>
</evidence>
<dbReference type="PANTHER" id="PTHR24300:SF397">
    <property type="entry name" value="CYTOCHROME P450 2U1"/>
    <property type="match status" value="1"/>
</dbReference>
<dbReference type="Gene3D" id="1.10.630.10">
    <property type="entry name" value="Cytochrome P450"/>
    <property type="match status" value="1"/>
</dbReference>
<dbReference type="GO" id="GO:0005506">
    <property type="term" value="F:iron ion binding"/>
    <property type="evidence" value="ECO:0007669"/>
    <property type="project" value="InterPro"/>
</dbReference>
<keyword evidence="3 7" id="KW-0479">Metal-binding</keyword>
<organism evidence="10">
    <name type="scientific">Phallusia mammillata</name>
    <dbReference type="NCBI Taxonomy" id="59560"/>
    <lineage>
        <taxon>Eukaryota</taxon>
        <taxon>Metazoa</taxon>
        <taxon>Chordata</taxon>
        <taxon>Tunicata</taxon>
        <taxon>Ascidiacea</taxon>
        <taxon>Phlebobranchia</taxon>
        <taxon>Ascidiidae</taxon>
        <taxon>Phallusia</taxon>
    </lineage>
</organism>
<dbReference type="SUPFAM" id="SSF48264">
    <property type="entry name" value="Cytochrome P450"/>
    <property type="match status" value="1"/>
</dbReference>
<dbReference type="InterPro" id="IPR002401">
    <property type="entry name" value="Cyt_P450_E_grp-I"/>
</dbReference>
<evidence type="ECO:0000256" key="5">
    <source>
        <dbReference type="ARBA" id="ARBA00023004"/>
    </source>
</evidence>
<dbReference type="AlphaFoldDB" id="A0A6F9D9S1"/>
<evidence type="ECO:0000256" key="3">
    <source>
        <dbReference type="ARBA" id="ARBA00022723"/>
    </source>
</evidence>
<dbReference type="GO" id="GO:0020037">
    <property type="term" value="F:heme binding"/>
    <property type="evidence" value="ECO:0007669"/>
    <property type="project" value="InterPro"/>
</dbReference>
<dbReference type="PROSITE" id="PS00086">
    <property type="entry name" value="CYTOCHROME_P450"/>
    <property type="match status" value="1"/>
</dbReference>
<comment type="cofactor">
    <cofactor evidence="1 7">
        <name>heme</name>
        <dbReference type="ChEBI" id="CHEBI:30413"/>
    </cofactor>
</comment>
<sequence>MAVLAYLNVVFSQIYSWIIPAIIGIVVYRWLRKPHPNFPPGPLGFPVVGVIPYVSKNMVDTIFEWRKTYGPIIFARFPANPTVFLNTYETIQEAFSKQSIKFSGRPIMPLLYEVTNDTSGIIMKDYGHEWKMQRKLGNKVFRGFLFGDRGFETIVQEEAKLVIQQLKKKVDEPIHFNVELSKATANVISMVVIGRRFDEDDTQFKALVEGSEKTMGDPKDALLVQMSMMFPITRFIPPVGNAVKRTIKLHLDILDLMHDFVVERQNNFNSENIKCFVDAYLFQQQNSNPKEAAVFTKHELHSLVKDLYFAGIETSSHTLSWAFLILLHYPECGKQIQTEIDNIISEDEPGLNHRESMPYTCAFIQEVLRFRTIVPYGVPRMTSVDAELNGCYIPKGTTVMANIWGVHNDPKNWTNPEKFDPLRHIDDNGKFFLSPKVMSFSVGQRRCLGELLARSELFIFLVATLQNFNISKDPTLDKLPILDDGVMSGVYVPLEYKLVLTCR</sequence>
<dbReference type="InterPro" id="IPR036396">
    <property type="entry name" value="Cyt_P450_sf"/>
</dbReference>
<keyword evidence="4 8" id="KW-0560">Oxidoreductase</keyword>
<feature type="transmembrane region" description="Helical" evidence="9">
    <location>
        <begin position="14"/>
        <end position="31"/>
    </location>
</feature>
<proteinExistence type="evidence at transcript level"/>
<dbReference type="GO" id="GO:0005737">
    <property type="term" value="C:cytoplasm"/>
    <property type="evidence" value="ECO:0007669"/>
    <property type="project" value="TreeGrafter"/>
</dbReference>
<dbReference type="Pfam" id="PF00067">
    <property type="entry name" value="p450"/>
    <property type="match status" value="1"/>
</dbReference>
<evidence type="ECO:0000256" key="2">
    <source>
        <dbReference type="ARBA" id="ARBA00010617"/>
    </source>
</evidence>
<dbReference type="InterPro" id="IPR050182">
    <property type="entry name" value="Cytochrome_P450_fam2"/>
</dbReference>
<dbReference type="GO" id="GO:0006805">
    <property type="term" value="P:xenobiotic metabolic process"/>
    <property type="evidence" value="ECO:0007669"/>
    <property type="project" value="TreeGrafter"/>
</dbReference>
<evidence type="ECO:0000256" key="9">
    <source>
        <dbReference type="SAM" id="Phobius"/>
    </source>
</evidence>
<keyword evidence="9" id="KW-0472">Membrane</keyword>
<dbReference type="PANTHER" id="PTHR24300">
    <property type="entry name" value="CYTOCHROME P450 508A4-RELATED"/>
    <property type="match status" value="1"/>
</dbReference>
<keyword evidence="9" id="KW-0812">Transmembrane</keyword>
<dbReference type="GO" id="GO:0016712">
    <property type="term" value="F:oxidoreductase activity, acting on paired donors, with incorporation or reduction of molecular oxygen, reduced flavin or flavoprotein as one donor, and incorporation of one atom of oxygen"/>
    <property type="evidence" value="ECO:0007669"/>
    <property type="project" value="TreeGrafter"/>
</dbReference>
<evidence type="ECO:0000256" key="7">
    <source>
        <dbReference type="PIRSR" id="PIRSR602401-1"/>
    </source>
</evidence>
<comment type="similarity">
    <text evidence="2 8">Belongs to the cytochrome P450 family.</text>
</comment>